<dbReference type="Proteomes" id="UP001171111">
    <property type="component" value="Unassembled WGS sequence"/>
</dbReference>
<protein>
    <submittedName>
        <fullName evidence="1">Uncharacterized protein</fullName>
    </submittedName>
</protein>
<proteinExistence type="predicted"/>
<name>A0ABT8T5K5_9BACT</name>
<organism evidence="1 2">
    <name type="scientific">Campylobacter magnus</name>
    <dbReference type="NCBI Taxonomy" id="3026462"/>
    <lineage>
        <taxon>Bacteria</taxon>
        <taxon>Pseudomonadati</taxon>
        <taxon>Campylobacterota</taxon>
        <taxon>Epsilonproteobacteria</taxon>
        <taxon>Campylobacterales</taxon>
        <taxon>Campylobacteraceae</taxon>
        <taxon>Campylobacter</taxon>
    </lineage>
</organism>
<gene>
    <name evidence="1" type="ORF">Q2362_01995</name>
</gene>
<evidence type="ECO:0000313" key="2">
    <source>
        <dbReference type="Proteomes" id="UP001171111"/>
    </source>
</evidence>
<dbReference type="EMBL" id="JAULJQ010000002">
    <property type="protein sequence ID" value="MDO2408871.1"/>
    <property type="molecule type" value="Genomic_DNA"/>
</dbReference>
<keyword evidence="2" id="KW-1185">Reference proteome</keyword>
<evidence type="ECO:0000313" key="1">
    <source>
        <dbReference type="EMBL" id="MDO2408871.1"/>
    </source>
</evidence>
<sequence>MLNQISNQNYFINTKYTSSKSENSSTFGDILNTFTLKMHDEKGNKALTSTTLANGGSASVFEKSDGEYIVKAWDNEGRVKEYSVNVNEVNPSSASYFELLAYSSHNDKIGKTSSALRDFLSASAGVRNDNFYTFNDIERKIDLKSMLKEFMNMQKDLNPIVYNHMLEFYNIM</sequence>
<dbReference type="RefSeq" id="WP_302243625.1">
    <property type="nucleotide sequence ID" value="NZ_JAULJQ010000002.1"/>
</dbReference>
<reference evidence="1 2" key="1">
    <citation type="submission" date="2023-06" db="EMBL/GenBank/DDBJ databases">
        <title>Campylobacter magnum sp. nov., isolated from cecal contents of domestic pigs (Sus scrofa domesticus).</title>
        <authorList>
            <person name="Papic B."/>
            <person name="Gruntar I."/>
        </authorList>
    </citation>
    <scope>NUCLEOTIDE SEQUENCE [LARGE SCALE GENOMIC DNA]</scope>
    <source>
        <strain evidence="2">34484-21</strain>
    </source>
</reference>
<comment type="caution">
    <text evidence="1">The sequence shown here is derived from an EMBL/GenBank/DDBJ whole genome shotgun (WGS) entry which is preliminary data.</text>
</comment>
<accession>A0ABT8T5K5</accession>